<dbReference type="GO" id="GO:0003676">
    <property type="term" value="F:nucleic acid binding"/>
    <property type="evidence" value="ECO:0007669"/>
    <property type="project" value="InterPro"/>
</dbReference>
<dbReference type="VEuPathDB" id="FungiDB:SAPIO_CDS0170"/>
<evidence type="ECO:0008006" key="4">
    <source>
        <dbReference type="Google" id="ProtNLM"/>
    </source>
</evidence>
<dbReference type="Proteomes" id="UP000028545">
    <property type="component" value="Unassembled WGS sequence"/>
</dbReference>
<reference evidence="2 3" key="1">
    <citation type="journal article" date="2014" name="Genome Announc.">
        <title>Draft genome sequence of the pathogenic fungus Scedosporium apiospermum.</title>
        <authorList>
            <person name="Vandeputte P."/>
            <person name="Ghamrawi S."/>
            <person name="Rechenmann M."/>
            <person name="Iltis A."/>
            <person name="Giraud S."/>
            <person name="Fleury M."/>
            <person name="Thornton C."/>
            <person name="Delhaes L."/>
            <person name="Meyer W."/>
            <person name="Papon N."/>
            <person name="Bouchara J.P."/>
        </authorList>
    </citation>
    <scope>NUCLEOTIDE SEQUENCE [LARGE SCALE GENOMIC DNA]</scope>
    <source>
        <strain evidence="2 3">IHEM 14462</strain>
    </source>
</reference>
<evidence type="ECO:0000313" key="3">
    <source>
        <dbReference type="Proteomes" id="UP000028545"/>
    </source>
</evidence>
<organism evidence="2 3">
    <name type="scientific">Pseudallescheria apiosperma</name>
    <name type="common">Scedosporium apiospermum</name>
    <dbReference type="NCBI Taxonomy" id="563466"/>
    <lineage>
        <taxon>Eukaryota</taxon>
        <taxon>Fungi</taxon>
        <taxon>Dikarya</taxon>
        <taxon>Ascomycota</taxon>
        <taxon>Pezizomycotina</taxon>
        <taxon>Sordariomycetes</taxon>
        <taxon>Hypocreomycetidae</taxon>
        <taxon>Microascales</taxon>
        <taxon>Microascaceae</taxon>
        <taxon>Scedosporium</taxon>
    </lineage>
</organism>
<dbReference type="EMBL" id="JOWA01000011">
    <property type="protein sequence ID" value="KEZ46852.1"/>
    <property type="molecule type" value="Genomic_DNA"/>
</dbReference>
<dbReference type="SUPFAM" id="SSF54928">
    <property type="entry name" value="RNA-binding domain, RBD"/>
    <property type="match status" value="1"/>
</dbReference>
<evidence type="ECO:0000256" key="1">
    <source>
        <dbReference type="SAM" id="MobiDB-lite"/>
    </source>
</evidence>
<gene>
    <name evidence="2" type="ORF">SAPIO_CDS0170</name>
</gene>
<evidence type="ECO:0000313" key="2">
    <source>
        <dbReference type="EMBL" id="KEZ46852.1"/>
    </source>
</evidence>
<feature type="compositionally biased region" description="Low complexity" evidence="1">
    <location>
        <begin position="142"/>
        <end position="154"/>
    </location>
</feature>
<name>A0A084GHP0_PSEDA</name>
<feature type="region of interest" description="Disordered" evidence="1">
    <location>
        <begin position="129"/>
        <end position="158"/>
    </location>
</feature>
<protein>
    <recommendedName>
        <fullName evidence="4">RRM domain-containing protein</fullName>
    </recommendedName>
</protein>
<dbReference type="InterPro" id="IPR035979">
    <property type="entry name" value="RBD_domain_sf"/>
</dbReference>
<keyword evidence="3" id="KW-1185">Reference proteome</keyword>
<dbReference type="RefSeq" id="XP_016646651.1">
    <property type="nucleotide sequence ID" value="XM_016783018.1"/>
</dbReference>
<sequence length="311" mass="32956">MGKPEVKAKAKAASDFEKIIHEGRERKRNEQLAASIFSKSRRKSAPSAQQKMGAGPSLASRVGVKKRVASTSSRIPPGNVNGEWTHDLHTTVNPPNALASRISNPSTKRTAKLASALQRVDASQANVLLNAPKGPSGKKRQPQQQQQKKSGGSPAPEISIRGLAGPFSVLAQNFAPGTSAADIESAMTPVGGEMLVCKVLKTQPIMLVEMVFHSREAGEKVIEKFNDQLADGRIIKVYANPRGYASETSDSPRHGATSGSVHVVDGKMGFPESGNGSSSSRPDLILNNGNGGGKLYSDSMVGSSRRGRGRR</sequence>
<proteinExistence type="predicted"/>
<dbReference type="HOGENOM" id="CLU_058466_1_0_1"/>
<dbReference type="OrthoDB" id="5374349at2759"/>
<dbReference type="OMA" id="VVANFHN"/>
<feature type="region of interest" description="Disordered" evidence="1">
    <location>
        <begin position="1"/>
        <end position="112"/>
    </location>
</feature>
<dbReference type="GeneID" id="27718322"/>
<comment type="caution">
    <text evidence="2">The sequence shown here is derived from an EMBL/GenBank/DDBJ whole genome shotgun (WGS) entry which is preliminary data.</text>
</comment>
<dbReference type="KEGG" id="sapo:SAPIO_CDS0170"/>
<feature type="compositionally biased region" description="Basic and acidic residues" evidence="1">
    <location>
        <begin position="1"/>
        <end position="30"/>
    </location>
</feature>
<feature type="region of interest" description="Disordered" evidence="1">
    <location>
        <begin position="266"/>
        <end position="311"/>
    </location>
</feature>
<accession>A0A084GHP0</accession>
<dbReference type="AlphaFoldDB" id="A0A084GHP0"/>